<evidence type="ECO:0000313" key="2">
    <source>
        <dbReference type="EMBL" id="VAV92049.1"/>
    </source>
</evidence>
<gene>
    <name evidence="2" type="ORF">MNBD_ALPHA05-775</name>
</gene>
<keyword evidence="1" id="KW-1133">Transmembrane helix</keyword>
<accession>A0A3B0RJ56</accession>
<name>A0A3B0RJ56_9ZZZZ</name>
<keyword evidence="1" id="KW-0812">Transmembrane</keyword>
<sequence>MSDQASLKSRALTYGAAAIAVLTLIYTVTDIVGNSTSGNRVLELVGYAVAIIAGGAVTVAA</sequence>
<reference evidence="2" key="1">
    <citation type="submission" date="2018-06" db="EMBL/GenBank/DDBJ databases">
        <authorList>
            <person name="Zhirakovskaya E."/>
        </authorList>
    </citation>
    <scope>NUCLEOTIDE SEQUENCE</scope>
</reference>
<protein>
    <submittedName>
        <fullName evidence="2">Uncharacterized protein</fullName>
    </submittedName>
</protein>
<proteinExistence type="predicted"/>
<dbReference type="AlphaFoldDB" id="A0A3B0RJ56"/>
<dbReference type="EMBL" id="UOEH01000079">
    <property type="protein sequence ID" value="VAV92049.1"/>
    <property type="molecule type" value="Genomic_DNA"/>
</dbReference>
<evidence type="ECO:0000256" key="1">
    <source>
        <dbReference type="SAM" id="Phobius"/>
    </source>
</evidence>
<organism evidence="2">
    <name type="scientific">hydrothermal vent metagenome</name>
    <dbReference type="NCBI Taxonomy" id="652676"/>
    <lineage>
        <taxon>unclassified sequences</taxon>
        <taxon>metagenomes</taxon>
        <taxon>ecological metagenomes</taxon>
    </lineage>
</organism>
<feature type="transmembrane region" description="Helical" evidence="1">
    <location>
        <begin position="41"/>
        <end position="60"/>
    </location>
</feature>
<feature type="non-terminal residue" evidence="2">
    <location>
        <position position="61"/>
    </location>
</feature>
<feature type="transmembrane region" description="Helical" evidence="1">
    <location>
        <begin position="12"/>
        <end position="29"/>
    </location>
</feature>
<keyword evidence="1" id="KW-0472">Membrane</keyword>